<dbReference type="Proteomes" id="UP000824132">
    <property type="component" value="Unassembled WGS sequence"/>
</dbReference>
<keyword evidence="1" id="KW-0732">Signal</keyword>
<gene>
    <name evidence="2" type="ORF">H9727_02290</name>
</gene>
<evidence type="ECO:0000313" key="3">
    <source>
        <dbReference type="Proteomes" id="UP000824132"/>
    </source>
</evidence>
<protein>
    <submittedName>
        <fullName evidence="2">Uncharacterized protein</fullName>
    </submittedName>
</protein>
<feature type="signal peptide" evidence="1">
    <location>
        <begin position="1"/>
        <end position="22"/>
    </location>
</feature>
<name>A0A9D2CYB7_9FIRM</name>
<reference evidence="2" key="1">
    <citation type="journal article" date="2021" name="PeerJ">
        <title>Extensive microbial diversity within the chicken gut microbiome revealed by metagenomics and culture.</title>
        <authorList>
            <person name="Gilroy R."/>
            <person name="Ravi A."/>
            <person name="Getino M."/>
            <person name="Pursley I."/>
            <person name="Horton D.L."/>
            <person name="Alikhan N.F."/>
            <person name="Baker D."/>
            <person name="Gharbi K."/>
            <person name="Hall N."/>
            <person name="Watson M."/>
            <person name="Adriaenssens E.M."/>
            <person name="Foster-Nyarko E."/>
            <person name="Jarju S."/>
            <person name="Secka A."/>
            <person name="Antonio M."/>
            <person name="Oren A."/>
            <person name="Chaudhuri R.R."/>
            <person name="La Ragione R."/>
            <person name="Hildebrand F."/>
            <person name="Pallen M.J."/>
        </authorList>
    </citation>
    <scope>NUCLEOTIDE SEQUENCE</scope>
    <source>
        <strain evidence="2">CHK187-5294</strain>
    </source>
</reference>
<comment type="caution">
    <text evidence="2">The sequence shown here is derived from an EMBL/GenBank/DDBJ whole genome shotgun (WGS) entry which is preliminary data.</text>
</comment>
<reference evidence="2" key="2">
    <citation type="submission" date="2021-04" db="EMBL/GenBank/DDBJ databases">
        <authorList>
            <person name="Gilroy R."/>
        </authorList>
    </citation>
    <scope>NUCLEOTIDE SEQUENCE</scope>
    <source>
        <strain evidence="2">CHK187-5294</strain>
    </source>
</reference>
<organism evidence="2 3">
    <name type="scientific">Candidatus Borkfalkia avistercoris</name>
    <dbReference type="NCBI Taxonomy" id="2838504"/>
    <lineage>
        <taxon>Bacteria</taxon>
        <taxon>Bacillati</taxon>
        <taxon>Bacillota</taxon>
        <taxon>Clostridia</taxon>
        <taxon>Christensenellales</taxon>
        <taxon>Christensenellaceae</taxon>
        <taxon>Candidatus Borkfalkia</taxon>
    </lineage>
</organism>
<evidence type="ECO:0000313" key="2">
    <source>
        <dbReference type="EMBL" id="HIZ03095.1"/>
    </source>
</evidence>
<accession>A0A9D2CYB7</accession>
<evidence type="ECO:0000256" key="1">
    <source>
        <dbReference type="SAM" id="SignalP"/>
    </source>
</evidence>
<proteinExistence type="predicted"/>
<dbReference type="EMBL" id="DXCL01000012">
    <property type="protein sequence ID" value="HIZ03095.1"/>
    <property type="molecule type" value="Genomic_DNA"/>
</dbReference>
<sequence length="85" mass="8991">MLIPALFLIVFAVLCWSVAAMIADKIPANFAGGSSSGGQTKTYTYTNSMGCETTVVSDNGRDFYDPCPHEYMGSSSDGGQTIVPK</sequence>
<dbReference type="AlphaFoldDB" id="A0A9D2CYB7"/>
<feature type="chain" id="PRO_5038723419" evidence="1">
    <location>
        <begin position="23"/>
        <end position="85"/>
    </location>
</feature>